<organism evidence="2 3">
    <name type="scientific">Altererythrobacter epoxidivorans</name>
    <dbReference type="NCBI Taxonomy" id="361183"/>
    <lineage>
        <taxon>Bacteria</taxon>
        <taxon>Pseudomonadati</taxon>
        <taxon>Pseudomonadota</taxon>
        <taxon>Alphaproteobacteria</taxon>
        <taxon>Sphingomonadales</taxon>
        <taxon>Erythrobacteraceae</taxon>
        <taxon>Altererythrobacter</taxon>
    </lineage>
</organism>
<reference evidence="2 3" key="1">
    <citation type="submission" date="2015-09" db="EMBL/GenBank/DDBJ databases">
        <title>Complete genome sequence of a benzo[a]pyrene-degrading bacterium Altererythrobacter epoxidivorans CGMCC 1.7731T.</title>
        <authorList>
            <person name="Li Z."/>
            <person name="Cheng H."/>
            <person name="Huo Y."/>
            <person name="Xu X."/>
        </authorList>
    </citation>
    <scope>NUCLEOTIDE SEQUENCE [LARGE SCALE GENOMIC DNA]</scope>
    <source>
        <strain evidence="2 3">CGMCC 1.7731</strain>
    </source>
</reference>
<evidence type="ECO:0000313" key="3">
    <source>
        <dbReference type="Proteomes" id="UP000057938"/>
    </source>
</evidence>
<gene>
    <name evidence="2" type="ORF">AMC99_01758</name>
</gene>
<proteinExistence type="predicted"/>
<dbReference type="STRING" id="361183.AMC99_01758"/>
<name>A0A0M4M8M9_9SPHN</name>
<dbReference type="Gene3D" id="2.120.10.30">
    <property type="entry name" value="TolB, C-terminal domain"/>
    <property type="match status" value="1"/>
</dbReference>
<accession>A0A0M4M8M9</accession>
<evidence type="ECO:0000259" key="1">
    <source>
        <dbReference type="Pfam" id="PF07995"/>
    </source>
</evidence>
<dbReference type="Proteomes" id="UP000057938">
    <property type="component" value="Chromosome"/>
</dbReference>
<keyword evidence="3" id="KW-1185">Reference proteome</keyword>
<dbReference type="InterPro" id="IPR011042">
    <property type="entry name" value="6-blade_b-propeller_TolB-like"/>
</dbReference>
<dbReference type="KEGG" id="aep:AMC99_01758"/>
<dbReference type="PANTHER" id="PTHR19328">
    <property type="entry name" value="HEDGEHOG-INTERACTING PROTEIN"/>
    <property type="match status" value="1"/>
</dbReference>
<dbReference type="PANTHER" id="PTHR19328:SF75">
    <property type="entry name" value="ALDOSE SUGAR DEHYDROGENASE YLII"/>
    <property type="match status" value="1"/>
</dbReference>
<dbReference type="SUPFAM" id="SSF50952">
    <property type="entry name" value="Soluble quinoprotein glucose dehydrogenase"/>
    <property type="match status" value="1"/>
</dbReference>
<evidence type="ECO:0000313" key="2">
    <source>
        <dbReference type="EMBL" id="ALE17048.1"/>
    </source>
</evidence>
<dbReference type="AlphaFoldDB" id="A0A0M4M8M9"/>
<dbReference type="InterPro" id="IPR011041">
    <property type="entry name" value="Quinoprot_gluc/sorb_DH_b-prop"/>
</dbReference>
<dbReference type="InterPro" id="IPR012938">
    <property type="entry name" value="Glc/Sorbosone_DH"/>
</dbReference>
<dbReference type="EMBL" id="CP012669">
    <property type="protein sequence ID" value="ALE17048.1"/>
    <property type="molecule type" value="Genomic_DNA"/>
</dbReference>
<sequence>MDSASSSDTAFEVEQIATFDEPWAGTFVPGLNVVVVTEKAGKLVGHDMDNGRTISFTGLPEVDYGGQGGLGDIAFLQSEAAMPLSGRTIFLSFAEAGQGDTRGAAVGKGTLSCKDRQTCEVRDWKVIWRQSPKVSGRGHYSHRLLFSPDEQYLYVASGERQKMQPAQDLGNNLGSIVRLTLDGVAATGNPFGWTDESATPVEETRQVWSYGHRNILGLDWDAQGRLWDLEHGPRGGDELNLVLPGKNYGWPVVSNGVHYNGDAIPDHDTRPDLEAPKLSWTPVIAPGDMHFYRGDLFPEWKGDALIAGLATEALIRVEIDGDTATEAARYGFDNRLRSVFEGPDGAVYLLEDADKGRLLKLTPR</sequence>
<feature type="domain" description="Glucose/Sorbosone dehydrogenase" evidence="1">
    <location>
        <begin position="19"/>
        <end position="360"/>
    </location>
</feature>
<dbReference type="PATRIC" id="fig|361183.4.peg.1729"/>
<dbReference type="Pfam" id="PF07995">
    <property type="entry name" value="GSDH"/>
    <property type="match status" value="1"/>
</dbReference>
<protein>
    <submittedName>
        <fullName evidence="2">PQQ-dependent oxidoreductase, gdhB family</fullName>
    </submittedName>
</protein>